<keyword evidence="2" id="KW-0732">Signal</keyword>
<comment type="caution">
    <text evidence="3">The sequence shown here is derived from an EMBL/GenBank/DDBJ whole genome shotgun (WGS) entry which is preliminary data.</text>
</comment>
<keyword evidence="4" id="KW-1185">Reference proteome</keyword>
<feature type="coiled-coil region" evidence="1">
    <location>
        <begin position="16"/>
        <end position="50"/>
    </location>
</feature>
<evidence type="ECO:0000256" key="1">
    <source>
        <dbReference type="SAM" id="Coils"/>
    </source>
</evidence>
<protein>
    <recommendedName>
        <fullName evidence="5">SH3 domain-containing protein</fullName>
    </recommendedName>
</protein>
<gene>
    <name evidence="3" type="ORF">C8N26_0037</name>
</gene>
<evidence type="ECO:0000256" key="2">
    <source>
        <dbReference type="SAM" id="SignalP"/>
    </source>
</evidence>
<proteinExistence type="predicted"/>
<evidence type="ECO:0000313" key="4">
    <source>
        <dbReference type="Proteomes" id="UP000285780"/>
    </source>
</evidence>
<feature type="chain" id="PRO_5019503754" description="SH3 domain-containing protein" evidence="2">
    <location>
        <begin position="20"/>
        <end position="187"/>
    </location>
</feature>
<dbReference type="AlphaFoldDB" id="A0A420E3I6"/>
<sequence>MKKTSLLILILLISTNIFCQTKIDSLEILINNLKEEKSIIDEKIKNAEKEIIKIIKAEGYEITVKLPYYKKYLEVKNKIKGGRIIAKIKDGEKLLVIGKEDIYLKVKIKDKIGFTFISNLEPPINLLSQKKEYYNSFKKNTTSNSFNYSTGKTYKSKCSSTQCTGRTKKGSRCRNRTTNCSGRCYRH</sequence>
<evidence type="ECO:0008006" key="5">
    <source>
        <dbReference type="Google" id="ProtNLM"/>
    </source>
</evidence>
<dbReference type="RefSeq" id="WP_120185529.1">
    <property type="nucleotide sequence ID" value="NZ_RAQM01000006.1"/>
</dbReference>
<evidence type="ECO:0000313" key="3">
    <source>
        <dbReference type="EMBL" id="RKF04652.1"/>
    </source>
</evidence>
<feature type="signal peptide" evidence="2">
    <location>
        <begin position="1"/>
        <end position="19"/>
    </location>
</feature>
<dbReference type="Proteomes" id="UP000285780">
    <property type="component" value="Unassembled WGS sequence"/>
</dbReference>
<reference evidence="3 4" key="1">
    <citation type="submission" date="2018-09" db="EMBL/GenBank/DDBJ databases">
        <title>Genomic Encyclopedia of Archaeal and Bacterial Type Strains, Phase II (KMG-II): from individual species to whole genera.</title>
        <authorList>
            <person name="Goeker M."/>
        </authorList>
    </citation>
    <scope>NUCLEOTIDE SEQUENCE [LARGE SCALE GENOMIC DNA]</scope>
    <source>
        <strain evidence="3 4">DSM 16505</strain>
    </source>
</reference>
<accession>A0A420E3I6</accession>
<name>A0A420E3I6_9FLAO</name>
<dbReference type="EMBL" id="RAQM01000006">
    <property type="protein sequence ID" value="RKF04652.1"/>
    <property type="molecule type" value="Genomic_DNA"/>
</dbReference>
<organism evidence="3 4">
    <name type="scientific">Tenacibaculum lutimaris</name>
    <dbReference type="NCBI Taxonomy" id="285258"/>
    <lineage>
        <taxon>Bacteria</taxon>
        <taxon>Pseudomonadati</taxon>
        <taxon>Bacteroidota</taxon>
        <taxon>Flavobacteriia</taxon>
        <taxon>Flavobacteriales</taxon>
        <taxon>Flavobacteriaceae</taxon>
        <taxon>Tenacibaculum</taxon>
    </lineage>
</organism>
<keyword evidence="1" id="KW-0175">Coiled coil</keyword>